<evidence type="ECO:0000313" key="13">
    <source>
        <dbReference type="EMBL" id="KAD4178982.1"/>
    </source>
</evidence>
<feature type="transmembrane region" description="Helical" evidence="11">
    <location>
        <begin position="240"/>
        <end position="263"/>
    </location>
</feature>
<evidence type="ECO:0000256" key="2">
    <source>
        <dbReference type="ARBA" id="ARBA00006141"/>
    </source>
</evidence>
<evidence type="ECO:0000256" key="9">
    <source>
        <dbReference type="RuleBase" id="RU003466"/>
    </source>
</evidence>
<evidence type="ECO:0000256" key="8">
    <source>
        <dbReference type="ARBA" id="ARBA00023136"/>
    </source>
</evidence>
<dbReference type="Pfam" id="PF00244">
    <property type="entry name" value="14-3-3"/>
    <property type="match status" value="1"/>
</dbReference>
<evidence type="ECO:0000256" key="1">
    <source>
        <dbReference type="ARBA" id="ARBA00004477"/>
    </source>
</evidence>
<evidence type="ECO:0000259" key="12">
    <source>
        <dbReference type="SMART" id="SM00101"/>
    </source>
</evidence>
<dbReference type="InterPro" id="IPR000308">
    <property type="entry name" value="14-3-3"/>
</dbReference>
<evidence type="ECO:0000256" key="10">
    <source>
        <dbReference type="SAM" id="MobiDB-lite"/>
    </source>
</evidence>
<evidence type="ECO:0000256" key="3">
    <source>
        <dbReference type="ARBA" id="ARBA00022676"/>
    </source>
</evidence>
<keyword evidence="4" id="KW-0808">Transferase</keyword>
<feature type="transmembrane region" description="Helical" evidence="11">
    <location>
        <begin position="202"/>
        <end position="228"/>
    </location>
</feature>
<dbReference type="GO" id="GO:0016757">
    <property type="term" value="F:glycosyltransferase activity"/>
    <property type="evidence" value="ECO:0007669"/>
    <property type="project" value="UniProtKB-KW"/>
</dbReference>
<keyword evidence="3" id="KW-0328">Glycosyltransferase</keyword>
<dbReference type="InterPro" id="IPR023410">
    <property type="entry name" value="14-3-3_domain"/>
</dbReference>
<dbReference type="GO" id="GO:0005789">
    <property type="term" value="C:endoplasmic reticulum membrane"/>
    <property type="evidence" value="ECO:0007669"/>
    <property type="project" value="UniProtKB-SubCell"/>
</dbReference>
<feature type="transmembrane region" description="Helical" evidence="11">
    <location>
        <begin position="128"/>
        <end position="153"/>
    </location>
</feature>
<feature type="region of interest" description="Disordered" evidence="10">
    <location>
        <begin position="1"/>
        <end position="36"/>
    </location>
</feature>
<dbReference type="FunFam" id="1.20.190.20:FF:000002">
    <property type="entry name" value="14-3-3 protein epsilon"/>
    <property type="match status" value="1"/>
</dbReference>
<keyword evidence="5 11" id="KW-0812">Transmembrane</keyword>
<dbReference type="UniPathway" id="UPA00378"/>
<feature type="domain" description="14-3-3" evidence="12">
    <location>
        <begin position="625"/>
        <end position="866"/>
    </location>
</feature>
<dbReference type="PRINTS" id="PR00305">
    <property type="entry name" value="1433ZETA"/>
</dbReference>
<accession>A0A5N6MZZ7</accession>
<name>A0A5N6MZZ7_9ASTR</name>
<feature type="transmembrane region" description="Helical" evidence="11">
    <location>
        <begin position="327"/>
        <end position="344"/>
    </location>
</feature>
<evidence type="ECO:0000256" key="4">
    <source>
        <dbReference type="ARBA" id="ARBA00022679"/>
    </source>
</evidence>
<evidence type="ECO:0000313" key="14">
    <source>
        <dbReference type="Proteomes" id="UP000326396"/>
    </source>
</evidence>
<sequence length="998" mass="112871">MSAVATRRRRTAEPDRLLPSTSTDGYTKVDKRPEKPEAEVEKGLSWTFPVLALGLLRYMSATTNIIHDCDEVFNYWEPLHFLLYKSGFQTWEYSSQFALRSYLYILFHYLVGWPASVCYNWLEEEKVRVFYAVRIFLGLISVITEAALVVAISRKYGKRLACYTLALLCLTSGCFFASTSFLPSSFSMYAISLSSALFLMGMHASAVAVAATGVILGWPFSILAFVPVTVYSLILRFKQAFISGAFISVTLLTLSVFVDYHYYGKWTSSVMNLLMYNVVGGGESHLYGIEGPLYYLKNGFNNFNFALVLALLFVATLSVTKKKYAPDLLVVVSPVYIWLIFMSLQPHKEERFLYPIYPLICVAAASVIESIPDFFYDRYSTEQSLLYKIAKNLRPLLIGLILCVSHSRTFSLINGYSAPLEIYKHFEHHDDAGTGAVVCVGSEWHRFPSSFFIPDYVGEVRWIDDGFTGLLPFPFNSTLGGTSAAPSYFNNKNKASPDQFIQDVENCDFLVELQLQRPFLSRGSDLSKWEVVAALPYLDREFSPPLHRSFFIPYMWEEKNTFGMSPQIATLLLTNHHLSASPQPPPRRQLQSAPLPLLSPPSVFVEREISRCGERSAAMASSTERDNFIYVAKLAEQAERYDEMVDAMKKVAKLDVELTVEERNLLSVGYKNVVGSRRASWRILSSIEQKEESRGNEVNVKRIKEYRQKVETELSDICKDIMVVIDEHLIPSSTAGESTVFYYKMKGDYYRYLAEFKTGNDKKEAADQSLKAYQLASTTAEADLAPTHPIRLGLALNFSVFYYEIMNSPERACHLAKQAFDEAISELDSLSEESYKDSTLIMQLLRDNLTLWTSDIPEDGEDQKMEITKSGTEDAEKDIYTDVTMKESPMLSWEPPYRRILLRTLLGLLTSLRGIQCPLFRVDDGVFNVMFFLQVLSPFIHRLVPLLFQNVLFMHVIGVLSPVLAGFYLSVQAQVSGSFVPPIVSLAPCRSSINCSIS</sequence>
<comment type="subcellular location">
    <subcellularLocation>
        <location evidence="1">Endoplasmic reticulum membrane</location>
        <topology evidence="1">Multi-pass membrane protein</topology>
    </subcellularLocation>
</comment>
<feature type="compositionally biased region" description="Basic residues" evidence="10">
    <location>
        <begin position="1"/>
        <end position="10"/>
    </location>
</feature>
<dbReference type="Proteomes" id="UP000326396">
    <property type="component" value="Linkage Group LG4"/>
</dbReference>
<keyword evidence="6" id="KW-0256">Endoplasmic reticulum</keyword>
<dbReference type="Gene3D" id="1.20.190.20">
    <property type="entry name" value="14-3-3 domain"/>
    <property type="match status" value="1"/>
</dbReference>
<feature type="transmembrane region" description="Helical" evidence="11">
    <location>
        <begin position="160"/>
        <end position="182"/>
    </location>
</feature>
<keyword evidence="7 11" id="KW-1133">Transmembrane helix</keyword>
<dbReference type="SMART" id="SM00101">
    <property type="entry name" value="14_3_3"/>
    <property type="match status" value="1"/>
</dbReference>
<keyword evidence="14" id="KW-1185">Reference proteome</keyword>
<organism evidence="13 14">
    <name type="scientific">Mikania micrantha</name>
    <name type="common">bitter vine</name>
    <dbReference type="NCBI Taxonomy" id="192012"/>
    <lineage>
        <taxon>Eukaryota</taxon>
        <taxon>Viridiplantae</taxon>
        <taxon>Streptophyta</taxon>
        <taxon>Embryophyta</taxon>
        <taxon>Tracheophyta</taxon>
        <taxon>Spermatophyta</taxon>
        <taxon>Magnoliopsida</taxon>
        <taxon>eudicotyledons</taxon>
        <taxon>Gunneridae</taxon>
        <taxon>Pentapetalae</taxon>
        <taxon>asterids</taxon>
        <taxon>campanulids</taxon>
        <taxon>Asterales</taxon>
        <taxon>Asteraceae</taxon>
        <taxon>Asteroideae</taxon>
        <taxon>Heliantheae alliance</taxon>
        <taxon>Eupatorieae</taxon>
        <taxon>Mikania</taxon>
    </lineage>
</organism>
<protein>
    <recommendedName>
        <fullName evidence="12">14-3-3 domain-containing protein</fullName>
    </recommendedName>
</protein>
<dbReference type="AlphaFoldDB" id="A0A5N6MZZ7"/>
<proteinExistence type="inferred from homology"/>
<keyword evidence="8 11" id="KW-0472">Membrane</keyword>
<evidence type="ECO:0000256" key="6">
    <source>
        <dbReference type="ARBA" id="ARBA00022824"/>
    </source>
</evidence>
<dbReference type="PROSITE" id="PS00796">
    <property type="entry name" value="1433_1"/>
    <property type="match status" value="1"/>
</dbReference>
<feature type="transmembrane region" description="Helical" evidence="11">
    <location>
        <begin position="102"/>
        <end position="122"/>
    </location>
</feature>
<dbReference type="EMBL" id="SZYD01000014">
    <property type="protein sequence ID" value="KAD4178982.1"/>
    <property type="molecule type" value="Genomic_DNA"/>
</dbReference>
<dbReference type="InterPro" id="IPR036815">
    <property type="entry name" value="14-3-3_dom_sf"/>
</dbReference>
<evidence type="ECO:0000256" key="11">
    <source>
        <dbReference type="SAM" id="Phobius"/>
    </source>
</evidence>
<dbReference type="InterPro" id="IPR005599">
    <property type="entry name" value="GPI_mannosylTrfase"/>
</dbReference>
<gene>
    <name evidence="13" type="ORF">E3N88_27573</name>
</gene>
<comment type="similarity">
    <text evidence="2 9">Belongs to the 14-3-3 family.</text>
</comment>
<evidence type="ECO:0000256" key="5">
    <source>
        <dbReference type="ARBA" id="ARBA00022692"/>
    </source>
</evidence>
<comment type="caution">
    <text evidence="13">The sequence shown here is derived from an EMBL/GenBank/DDBJ whole genome shotgun (WGS) entry which is preliminary data.</text>
</comment>
<dbReference type="SUPFAM" id="SSF48445">
    <property type="entry name" value="14-3-3 protein"/>
    <property type="match status" value="1"/>
</dbReference>
<dbReference type="Pfam" id="PF03901">
    <property type="entry name" value="Glyco_transf_22"/>
    <property type="match status" value="1"/>
</dbReference>
<dbReference type="InterPro" id="IPR023409">
    <property type="entry name" value="14-3-3_CS"/>
</dbReference>
<feature type="transmembrane region" description="Helical" evidence="11">
    <location>
        <begin position="303"/>
        <end position="320"/>
    </location>
</feature>
<dbReference type="OrthoDB" id="497541at2759"/>
<evidence type="ECO:0000256" key="7">
    <source>
        <dbReference type="ARBA" id="ARBA00022989"/>
    </source>
</evidence>
<feature type="compositionally biased region" description="Basic and acidic residues" evidence="10">
    <location>
        <begin position="27"/>
        <end position="36"/>
    </location>
</feature>
<dbReference type="PROSITE" id="PS00797">
    <property type="entry name" value="1433_2"/>
    <property type="match status" value="1"/>
</dbReference>
<dbReference type="PANTHER" id="PTHR18860">
    <property type="entry name" value="14-3-3 PROTEIN"/>
    <property type="match status" value="1"/>
</dbReference>
<reference evidence="13 14" key="1">
    <citation type="submission" date="2019-05" db="EMBL/GenBank/DDBJ databases">
        <title>Mikania micrantha, genome provides insights into the molecular mechanism of rapid growth.</title>
        <authorList>
            <person name="Liu B."/>
        </authorList>
    </citation>
    <scope>NUCLEOTIDE SEQUENCE [LARGE SCALE GENOMIC DNA]</scope>
    <source>
        <strain evidence="13">NLD-2019</strain>
        <tissue evidence="13">Leaf</tissue>
    </source>
</reference>